<evidence type="ECO:0000256" key="3">
    <source>
        <dbReference type="ARBA" id="ARBA00022989"/>
    </source>
</evidence>
<feature type="domain" description="Rhodopsin" evidence="8">
    <location>
        <begin position="26"/>
        <end position="259"/>
    </location>
</feature>
<dbReference type="Proteomes" id="UP000443090">
    <property type="component" value="Unassembled WGS sequence"/>
</dbReference>
<evidence type="ECO:0000259" key="8">
    <source>
        <dbReference type="Pfam" id="PF20684"/>
    </source>
</evidence>
<protein>
    <recommendedName>
        <fullName evidence="8">Rhodopsin domain-containing protein</fullName>
    </recommendedName>
</protein>
<evidence type="ECO:0000313" key="9">
    <source>
        <dbReference type="EMBL" id="TVY36494.1"/>
    </source>
</evidence>
<evidence type="ECO:0000256" key="5">
    <source>
        <dbReference type="ARBA" id="ARBA00038359"/>
    </source>
</evidence>
<keyword evidence="4 7" id="KW-0472">Membrane</keyword>
<keyword evidence="2 7" id="KW-0812">Transmembrane</keyword>
<gene>
    <name evidence="9" type="ORF">LOCC1_G008207</name>
</gene>
<evidence type="ECO:0000256" key="4">
    <source>
        <dbReference type="ARBA" id="ARBA00023136"/>
    </source>
</evidence>
<sequence>MSSVIMHYTIELWIEYGIGMLFFFTRIFARYKVVGLGGLTGDDFFSFFAMVNFADSFGSNVGLNKETAEALSDETVSRFTVGSKALFVAWLSYVSLIWSLKACLLFFYSRITLGLWQMKLVKVMAIASAVTYIAVFLELFLHCTPIQKNWQIKPYAGDKCTLTVASYTLGAVLNVGTDLGILVIPIPIIWKVKIPLGRKIIIGALLFSGVFVITAALLRCILTLANTKEIGNSTIWGIRETFVSLIAISTPAIKPLFKKEHWLGSSNDVSSRRFKKFSGNKLSGISGNHGDLEIGNSQKGLRNMESETELKDFSSNGSEENIINPQNSPLEINVTTAYALDNEEEGHSPTRALSEEGEDRTQPIGDSAAKTDRWGSTTRVTAGERIGRSNKKAMKMLGGVWP</sequence>
<proteinExistence type="inferred from homology"/>
<feature type="compositionally biased region" description="Polar residues" evidence="6">
    <location>
        <begin position="313"/>
        <end position="325"/>
    </location>
</feature>
<dbReference type="PANTHER" id="PTHR33048">
    <property type="entry name" value="PTH11-LIKE INTEGRAL MEMBRANE PROTEIN (AFU_ORTHOLOGUE AFUA_5G11245)"/>
    <property type="match status" value="1"/>
</dbReference>
<evidence type="ECO:0000256" key="1">
    <source>
        <dbReference type="ARBA" id="ARBA00004141"/>
    </source>
</evidence>
<dbReference type="InterPro" id="IPR049326">
    <property type="entry name" value="Rhodopsin_dom_fungi"/>
</dbReference>
<comment type="subcellular location">
    <subcellularLocation>
        <location evidence="1">Membrane</location>
        <topology evidence="1">Multi-pass membrane protein</topology>
    </subcellularLocation>
</comment>
<evidence type="ECO:0000256" key="6">
    <source>
        <dbReference type="SAM" id="MobiDB-lite"/>
    </source>
</evidence>
<dbReference type="GO" id="GO:0016020">
    <property type="term" value="C:membrane"/>
    <property type="evidence" value="ECO:0007669"/>
    <property type="project" value="UniProtKB-SubCell"/>
</dbReference>
<keyword evidence="3 7" id="KW-1133">Transmembrane helix</keyword>
<feature type="transmembrane region" description="Helical" evidence="7">
    <location>
        <begin position="87"/>
        <end position="108"/>
    </location>
</feature>
<feature type="region of interest" description="Disordered" evidence="6">
    <location>
        <begin position="341"/>
        <end position="375"/>
    </location>
</feature>
<evidence type="ECO:0000256" key="2">
    <source>
        <dbReference type="ARBA" id="ARBA00022692"/>
    </source>
</evidence>
<dbReference type="InterPro" id="IPR052337">
    <property type="entry name" value="SAT4-like"/>
</dbReference>
<dbReference type="Pfam" id="PF20684">
    <property type="entry name" value="Fung_rhodopsin"/>
    <property type="match status" value="1"/>
</dbReference>
<dbReference type="AlphaFoldDB" id="A0A8H8RLD9"/>
<keyword evidence="10" id="KW-1185">Reference proteome</keyword>
<feature type="transmembrane region" description="Helical" evidence="7">
    <location>
        <begin position="12"/>
        <end position="29"/>
    </location>
</feature>
<accession>A0A8H8RLD9</accession>
<evidence type="ECO:0000256" key="7">
    <source>
        <dbReference type="SAM" id="Phobius"/>
    </source>
</evidence>
<organism evidence="9 10">
    <name type="scientific">Lachnellula occidentalis</name>
    <dbReference type="NCBI Taxonomy" id="215460"/>
    <lineage>
        <taxon>Eukaryota</taxon>
        <taxon>Fungi</taxon>
        <taxon>Dikarya</taxon>
        <taxon>Ascomycota</taxon>
        <taxon>Pezizomycotina</taxon>
        <taxon>Leotiomycetes</taxon>
        <taxon>Helotiales</taxon>
        <taxon>Lachnaceae</taxon>
        <taxon>Lachnellula</taxon>
    </lineage>
</organism>
<feature type="region of interest" description="Disordered" evidence="6">
    <location>
        <begin position="288"/>
        <end position="325"/>
    </location>
</feature>
<dbReference type="PANTHER" id="PTHR33048:SF152">
    <property type="entry name" value="INTEGRAL MEMBRANE PROTEIN"/>
    <property type="match status" value="1"/>
</dbReference>
<feature type="transmembrane region" description="Helical" evidence="7">
    <location>
        <begin position="200"/>
        <end position="218"/>
    </location>
</feature>
<dbReference type="EMBL" id="QGMI01000824">
    <property type="protein sequence ID" value="TVY36494.1"/>
    <property type="molecule type" value="Genomic_DNA"/>
</dbReference>
<comment type="similarity">
    <text evidence="5">Belongs to the SAT4 family.</text>
</comment>
<comment type="caution">
    <text evidence="9">The sequence shown here is derived from an EMBL/GenBank/DDBJ whole genome shotgun (WGS) entry which is preliminary data.</text>
</comment>
<feature type="transmembrane region" description="Helical" evidence="7">
    <location>
        <begin position="120"/>
        <end position="141"/>
    </location>
</feature>
<name>A0A8H8RLD9_9HELO</name>
<feature type="compositionally biased region" description="Basic and acidic residues" evidence="6">
    <location>
        <begin position="302"/>
        <end position="312"/>
    </location>
</feature>
<dbReference type="OrthoDB" id="4329349at2759"/>
<feature type="transmembrane region" description="Helical" evidence="7">
    <location>
        <begin position="164"/>
        <end position="188"/>
    </location>
</feature>
<reference evidence="9 10" key="1">
    <citation type="submission" date="2018-05" db="EMBL/GenBank/DDBJ databases">
        <title>Genome sequencing and assembly of the regulated plant pathogen Lachnellula willkommii and related sister species for the development of diagnostic species identification markers.</title>
        <authorList>
            <person name="Giroux E."/>
            <person name="Bilodeau G."/>
        </authorList>
    </citation>
    <scope>NUCLEOTIDE SEQUENCE [LARGE SCALE GENOMIC DNA]</scope>
    <source>
        <strain evidence="9 10">CBS 160.35</strain>
    </source>
</reference>
<evidence type="ECO:0000313" key="10">
    <source>
        <dbReference type="Proteomes" id="UP000443090"/>
    </source>
</evidence>